<dbReference type="PANTHER" id="PTHR30413">
    <property type="entry name" value="INNER MEMBRANE TRANSPORT PERMEASE"/>
    <property type="match status" value="1"/>
</dbReference>
<comment type="similarity">
    <text evidence="2 9">Belongs to the ABC-2 integral membrane protein family.</text>
</comment>
<dbReference type="PANTHER" id="PTHR30413:SF8">
    <property type="entry name" value="TRANSPORT PERMEASE PROTEIN"/>
    <property type="match status" value="1"/>
</dbReference>
<keyword evidence="8 9" id="KW-0472">Membrane</keyword>
<dbReference type="STRING" id="550983.A4R26_23390"/>
<evidence type="ECO:0000256" key="8">
    <source>
        <dbReference type="ARBA" id="ARBA00023136"/>
    </source>
</evidence>
<evidence type="ECO:0000313" key="12">
    <source>
        <dbReference type="Proteomes" id="UP000192276"/>
    </source>
</evidence>
<evidence type="ECO:0000256" key="4">
    <source>
        <dbReference type="ARBA" id="ARBA00022475"/>
    </source>
</evidence>
<comment type="subcellular location">
    <subcellularLocation>
        <location evidence="1">Cell inner membrane</location>
        <topology evidence="1">Multi-pass membrane protein</topology>
    </subcellularLocation>
    <subcellularLocation>
        <location evidence="9">Cell membrane</location>
        <topology evidence="9">Multi-pass membrane protein</topology>
    </subcellularLocation>
</comment>
<evidence type="ECO:0000256" key="3">
    <source>
        <dbReference type="ARBA" id="ARBA00022448"/>
    </source>
</evidence>
<evidence type="ECO:0000256" key="1">
    <source>
        <dbReference type="ARBA" id="ARBA00004429"/>
    </source>
</evidence>
<dbReference type="AlphaFoldDB" id="A0A1V9FHL7"/>
<dbReference type="PROSITE" id="PS51012">
    <property type="entry name" value="ABC_TM2"/>
    <property type="match status" value="1"/>
</dbReference>
<dbReference type="GO" id="GO:0005886">
    <property type="term" value="C:plasma membrane"/>
    <property type="evidence" value="ECO:0007669"/>
    <property type="project" value="UniProtKB-SubCell"/>
</dbReference>
<keyword evidence="6 9" id="KW-0812">Transmembrane</keyword>
<evidence type="ECO:0000256" key="7">
    <source>
        <dbReference type="ARBA" id="ARBA00022989"/>
    </source>
</evidence>
<keyword evidence="12" id="KW-1185">Reference proteome</keyword>
<dbReference type="GO" id="GO:0140359">
    <property type="term" value="F:ABC-type transporter activity"/>
    <property type="evidence" value="ECO:0007669"/>
    <property type="project" value="InterPro"/>
</dbReference>
<sequence>MIVSILTDWFKRSNKSERLWLLAKIEFKLRYYENKLGLFWALIKPLMDIAIYYVVFQVIMKQNIPAFASYLFIGLIIWNFFLESTTGTVQILNTKKYLYEYSNMNKLEIYVSTLLSNSIGFFFNFIMFLLFFNFIERGTSHSNLQTLWIIPLFINLYMLALATSLIISNIYVIAKDITQIWQVFTQVLFFLSPILYNLDKFKEALPTFDYLNPLAGIIINARKITMEGTSPDLKLFMFDFGYAVLLLIFGLFLLNKLGSKAAEKL</sequence>
<dbReference type="EMBL" id="LWBP01000190">
    <property type="protein sequence ID" value="OQP57855.1"/>
    <property type="molecule type" value="Genomic_DNA"/>
</dbReference>
<protein>
    <recommendedName>
        <fullName evidence="9">Transport permease protein</fullName>
    </recommendedName>
</protein>
<feature type="domain" description="ABC transmembrane type-2" evidence="10">
    <location>
        <begin position="36"/>
        <end position="257"/>
    </location>
</feature>
<feature type="transmembrane region" description="Helical" evidence="9">
    <location>
        <begin position="180"/>
        <end position="198"/>
    </location>
</feature>
<comment type="caution">
    <text evidence="11">The sequence shown here is derived from an EMBL/GenBank/DDBJ whole genome shotgun (WGS) entry which is preliminary data.</text>
</comment>
<evidence type="ECO:0000313" key="11">
    <source>
        <dbReference type="EMBL" id="OQP57855.1"/>
    </source>
</evidence>
<feature type="transmembrane region" description="Helical" evidence="9">
    <location>
        <begin position="67"/>
        <end position="89"/>
    </location>
</feature>
<evidence type="ECO:0000256" key="2">
    <source>
        <dbReference type="ARBA" id="ARBA00007783"/>
    </source>
</evidence>
<dbReference type="InterPro" id="IPR013525">
    <property type="entry name" value="ABC2_TM"/>
</dbReference>
<evidence type="ECO:0000259" key="10">
    <source>
        <dbReference type="PROSITE" id="PS51012"/>
    </source>
</evidence>
<keyword evidence="7 9" id="KW-1133">Transmembrane helix</keyword>
<dbReference type="GO" id="GO:0015920">
    <property type="term" value="P:lipopolysaccharide transport"/>
    <property type="evidence" value="ECO:0007669"/>
    <property type="project" value="TreeGrafter"/>
</dbReference>
<reference evidence="12" key="1">
    <citation type="submission" date="2016-04" db="EMBL/GenBank/DDBJ databases">
        <authorList>
            <person name="Chen L."/>
            <person name="Zhuang W."/>
            <person name="Wang G."/>
        </authorList>
    </citation>
    <scope>NUCLEOTIDE SEQUENCE [LARGE SCALE GENOMIC DNA]</scope>
    <source>
        <strain evidence="12">208</strain>
    </source>
</reference>
<dbReference type="Proteomes" id="UP000192276">
    <property type="component" value="Unassembled WGS sequence"/>
</dbReference>
<keyword evidence="4 9" id="KW-1003">Cell membrane</keyword>
<proteinExistence type="inferred from homology"/>
<feature type="transmembrane region" description="Helical" evidence="9">
    <location>
        <begin position="147"/>
        <end position="174"/>
    </location>
</feature>
<keyword evidence="3 9" id="KW-0813">Transport</keyword>
<name>A0A1V9FHL7_9BACT</name>
<dbReference type="Pfam" id="PF01061">
    <property type="entry name" value="ABC2_membrane"/>
    <property type="match status" value="1"/>
</dbReference>
<feature type="transmembrane region" description="Helical" evidence="9">
    <location>
        <begin position="235"/>
        <end position="254"/>
    </location>
</feature>
<evidence type="ECO:0000256" key="6">
    <source>
        <dbReference type="ARBA" id="ARBA00022692"/>
    </source>
</evidence>
<dbReference type="InterPro" id="IPR047817">
    <property type="entry name" value="ABC2_TM_bact-type"/>
</dbReference>
<accession>A0A1V9FHL7</accession>
<dbReference type="RefSeq" id="WP_081166725.1">
    <property type="nucleotide sequence ID" value="NZ_LWBP01000190.1"/>
</dbReference>
<feature type="transmembrane region" description="Helical" evidence="9">
    <location>
        <begin position="109"/>
        <end position="135"/>
    </location>
</feature>
<evidence type="ECO:0000256" key="9">
    <source>
        <dbReference type="RuleBase" id="RU361157"/>
    </source>
</evidence>
<organism evidence="11 12">
    <name type="scientific">Niastella populi</name>
    <dbReference type="NCBI Taxonomy" id="550983"/>
    <lineage>
        <taxon>Bacteria</taxon>
        <taxon>Pseudomonadati</taxon>
        <taxon>Bacteroidota</taxon>
        <taxon>Chitinophagia</taxon>
        <taxon>Chitinophagales</taxon>
        <taxon>Chitinophagaceae</taxon>
        <taxon>Niastella</taxon>
    </lineage>
</organism>
<dbReference type="OrthoDB" id="9786910at2"/>
<gene>
    <name evidence="11" type="ORF">A4R26_23390</name>
</gene>
<evidence type="ECO:0000256" key="5">
    <source>
        <dbReference type="ARBA" id="ARBA00022519"/>
    </source>
</evidence>
<feature type="transmembrane region" description="Helical" evidence="9">
    <location>
        <begin position="37"/>
        <end position="55"/>
    </location>
</feature>
<keyword evidence="5" id="KW-0997">Cell inner membrane</keyword>